<organism evidence="1 2">
    <name type="scientific">Portunus trituberculatus</name>
    <name type="common">Swimming crab</name>
    <name type="synonym">Neptunus trituberculatus</name>
    <dbReference type="NCBI Taxonomy" id="210409"/>
    <lineage>
        <taxon>Eukaryota</taxon>
        <taxon>Metazoa</taxon>
        <taxon>Ecdysozoa</taxon>
        <taxon>Arthropoda</taxon>
        <taxon>Crustacea</taxon>
        <taxon>Multicrustacea</taxon>
        <taxon>Malacostraca</taxon>
        <taxon>Eumalacostraca</taxon>
        <taxon>Eucarida</taxon>
        <taxon>Decapoda</taxon>
        <taxon>Pleocyemata</taxon>
        <taxon>Brachyura</taxon>
        <taxon>Eubrachyura</taxon>
        <taxon>Portunoidea</taxon>
        <taxon>Portunidae</taxon>
        <taxon>Portuninae</taxon>
        <taxon>Portunus</taxon>
    </lineage>
</organism>
<comment type="caution">
    <text evidence="1">The sequence shown here is derived from an EMBL/GenBank/DDBJ whole genome shotgun (WGS) entry which is preliminary data.</text>
</comment>
<name>A0A5B7JS10_PORTR</name>
<keyword evidence="2" id="KW-1185">Reference proteome</keyword>
<dbReference type="AlphaFoldDB" id="A0A5B7JS10"/>
<proteinExistence type="predicted"/>
<sequence>MMYLWKRRMVQFCHRLLSLPSRTW</sequence>
<evidence type="ECO:0000313" key="1">
    <source>
        <dbReference type="EMBL" id="MPC97136.1"/>
    </source>
</evidence>
<accession>A0A5B7JS10</accession>
<protein>
    <submittedName>
        <fullName evidence="1">Uncharacterized protein</fullName>
    </submittedName>
</protein>
<dbReference type="Proteomes" id="UP000324222">
    <property type="component" value="Unassembled WGS sequence"/>
</dbReference>
<dbReference type="EMBL" id="VSRR010108746">
    <property type="protein sequence ID" value="MPC97136.1"/>
    <property type="molecule type" value="Genomic_DNA"/>
</dbReference>
<gene>
    <name evidence="1" type="ORF">E2C01_092430</name>
</gene>
<reference evidence="1 2" key="1">
    <citation type="submission" date="2019-05" db="EMBL/GenBank/DDBJ databases">
        <title>Another draft genome of Portunus trituberculatus and its Hox gene families provides insights of decapod evolution.</title>
        <authorList>
            <person name="Jeong J.-H."/>
            <person name="Song I."/>
            <person name="Kim S."/>
            <person name="Choi T."/>
            <person name="Kim D."/>
            <person name="Ryu S."/>
            <person name="Kim W."/>
        </authorList>
    </citation>
    <scope>NUCLEOTIDE SEQUENCE [LARGE SCALE GENOMIC DNA]</scope>
    <source>
        <tissue evidence="1">Muscle</tissue>
    </source>
</reference>
<evidence type="ECO:0000313" key="2">
    <source>
        <dbReference type="Proteomes" id="UP000324222"/>
    </source>
</evidence>